<dbReference type="PANTHER" id="PTHR23030:SF39">
    <property type="entry name" value="PROGRAMMED CELL DEATH 6-INTERACTING PROTEIN"/>
    <property type="match status" value="1"/>
</dbReference>
<dbReference type="AlphaFoldDB" id="Q8MVP3"/>
<evidence type="ECO:0000259" key="1">
    <source>
        <dbReference type="PROSITE" id="PS51180"/>
    </source>
</evidence>
<feature type="non-terminal residue" evidence="2">
    <location>
        <position position="225"/>
    </location>
</feature>
<name>Q8MVP3_BOLVI</name>
<feature type="non-terminal residue" evidence="2">
    <location>
        <position position="1"/>
    </location>
</feature>
<dbReference type="InterPro" id="IPR038499">
    <property type="entry name" value="BRO1_sf"/>
</dbReference>
<evidence type="ECO:0000313" key="2">
    <source>
        <dbReference type="EMBL" id="AAM76098.2"/>
    </source>
</evidence>
<dbReference type="InterPro" id="IPR004328">
    <property type="entry name" value="BRO1_dom"/>
</dbReference>
<dbReference type="GO" id="GO:0005768">
    <property type="term" value="C:endosome"/>
    <property type="evidence" value="ECO:0007669"/>
    <property type="project" value="TreeGrafter"/>
</dbReference>
<accession>Q8MVP3</accession>
<dbReference type="EMBL" id="AF483018">
    <property type="protein sequence ID" value="AAM76098.2"/>
    <property type="molecule type" value="mRNA"/>
</dbReference>
<sequence>NAFKALMVAQAQECFYEKASAGKMKPDILAKVANQAATLYGEATKAVADTGGVLPKEVNSACSIRHDKFLCLAQFHQAGVAHNDKKFGEEIARLKKVEPMLKTLGKSGDLLSGFAVKDFMAKATTQLQASEKENNFIYHDTIPKDSALAAIGKAVIAKPKPFNPNEVMSAKFSDAFAGLVPLTVHNALQSHENRRKEIVEREVGRLREQTTLLNGVMSSLNLPAA</sequence>
<dbReference type="Gene3D" id="1.25.40.280">
    <property type="entry name" value="alix/aip1 like domains"/>
    <property type="match status" value="1"/>
</dbReference>
<reference evidence="2" key="1">
    <citation type="journal article" date="2002" name="Development">
        <title>A molecular analysis of ascidian metamorphosis reveals activation of an innate immune response.</title>
        <authorList>
            <person name="Davidson B."/>
            <person name="Swalla B.J."/>
        </authorList>
    </citation>
    <scope>NUCLEOTIDE SEQUENCE</scope>
</reference>
<gene>
    <name evidence="2" type="primary">aip</name>
</gene>
<dbReference type="Pfam" id="PF03097">
    <property type="entry name" value="BRO1"/>
    <property type="match status" value="1"/>
</dbReference>
<dbReference type="Gene3D" id="1.20.120.560">
    <property type="entry name" value="alix/aip1 in complex with the ypdl late domain"/>
    <property type="match status" value="1"/>
</dbReference>
<organism evidence="2">
    <name type="scientific">Boltenia villosa</name>
    <name type="common">Spiny-headed tunicate</name>
    <name type="synonym">Cynthia villosa</name>
    <dbReference type="NCBI Taxonomy" id="63515"/>
    <lineage>
        <taxon>Eukaryota</taxon>
        <taxon>Metazoa</taxon>
        <taxon>Chordata</taxon>
        <taxon>Tunicata</taxon>
        <taxon>Ascidiacea</taxon>
        <taxon>Stolidobranchia</taxon>
        <taxon>Pyuridae</taxon>
        <taxon>Boltenia</taxon>
    </lineage>
</organism>
<feature type="domain" description="BRO1" evidence="1">
    <location>
        <begin position="1"/>
        <end position="213"/>
    </location>
</feature>
<dbReference type="PANTHER" id="PTHR23030">
    <property type="entry name" value="PCD6 INTERACTING PROTEIN-RELATED"/>
    <property type="match status" value="1"/>
</dbReference>
<dbReference type="SMART" id="SM01041">
    <property type="entry name" value="BRO1"/>
    <property type="match status" value="1"/>
</dbReference>
<proteinExistence type="evidence at transcript level"/>
<dbReference type="PROSITE" id="PS51180">
    <property type="entry name" value="BRO1"/>
    <property type="match status" value="1"/>
</dbReference>
<dbReference type="GO" id="GO:0000281">
    <property type="term" value="P:mitotic cytokinesis"/>
    <property type="evidence" value="ECO:0007669"/>
    <property type="project" value="TreeGrafter"/>
</dbReference>
<protein>
    <submittedName>
        <fullName evidence="2">Programmed cell death 6 interacting protein</fullName>
    </submittedName>
</protein>